<feature type="transmembrane region" description="Helical" evidence="1">
    <location>
        <begin position="331"/>
        <end position="351"/>
    </location>
</feature>
<gene>
    <name evidence="2" type="ORF">PHET_02397</name>
</gene>
<feature type="transmembrane region" description="Helical" evidence="1">
    <location>
        <begin position="124"/>
        <end position="141"/>
    </location>
</feature>
<comment type="caution">
    <text evidence="2">The sequence shown here is derived from an EMBL/GenBank/DDBJ whole genome shotgun (WGS) entry which is preliminary data.</text>
</comment>
<dbReference type="OrthoDB" id="6253237at2759"/>
<feature type="transmembrane region" description="Helical" evidence="1">
    <location>
        <begin position="227"/>
        <end position="247"/>
    </location>
</feature>
<dbReference type="Proteomes" id="UP000748531">
    <property type="component" value="Unassembled WGS sequence"/>
</dbReference>
<evidence type="ECO:0000313" key="2">
    <source>
        <dbReference type="EMBL" id="KAF5404208.1"/>
    </source>
</evidence>
<dbReference type="AlphaFoldDB" id="A0A8J4SQS8"/>
<dbReference type="EMBL" id="LUCH01000838">
    <property type="protein sequence ID" value="KAF5404208.1"/>
    <property type="molecule type" value="Genomic_DNA"/>
</dbReference>
<feature type="transmembrane region" description="Helical" evidence="1">
    <location>
        <begin position="84"/>
        <end position="104"/>
    </location>
</feature>
<proteinExistence type="predicted"/>
<keyword evidence="1" id="KW-0472">Membrane</keyword>
<name>A0A8J4SQS8_9TREM</name>
<feature type="transmembrane region" description="Helical" evidence="1">
    <location>
        <begin position="478"/>
        <end position="498"/>
    </location>
</feature>
<evidence type="ECO:0000256" key="1">
    <source>
        <dbReference type="SAM" id="Phobius"/>
    </source>
</evidence>
<organism evidence="2 3">
    <name type="scientific">Paragonimus heterotremus</name>
    <dbReference type="NCBI Taxonomy" id="100268"/>
    <lineage>
        <taxon>Eukaryota</taxon>
        <taxon>Metazoa</taxon>
        <taxon>Spiralia</taxon>
        <taxon>Lophotrochozoa</taxon>
        <taxon>Platyhelminthes</taxon>
        <taxon>Trematoda</taxon>
        <taxon>Digenea</taxon>
        <taxon>Plagiorchiida</taxon>
        <taxon>Troglotremata</taxon>
        <taxon>Troglotrematidae</taxon>
        <taxon>Paragonimus</taxon>
    </lineage>
</organism>
<feature type="transmembrane region" description="Helical" evidence="1">
    <location>
        <begin position="162"/>
        <end position="191"/>
    </location>
</feature>
<feature type="transmembrane region" description="Helical" evidence="1">
    <location>
        <begin position="380"/>
        <end position="401"/>
    </location>
</feature>
<evidence type="ECO:0000313" key="3">
    <source>
        <dbReference type="Proteomes" id="UP000748531"/>
    </source>
</evidence>
<feature type="transmembrane region" description="Helical" evidence="1">
    <location>
        <begin position="259"/>
        <end position="282"/>
    </location>
</feature>
<accession>A0A8J4SQS8</accession>
<feature type="transmembrane region" description="Helical" evidence="1">
    <location>
        <begin position="421"/>
        <end position="440"/>
    </location>
</feature>
<sequence length="548" mass="63059">MLDLTAILFLASISIVYAVYTTTWLCWYIWKDKSGIVIVDTEDVLFSGGPKYIRNVMFLGIAVSQLFSPCLLNEHFISSGLSTVMVLVSRIAALGISVIFFNHLATLRFRNVEEYLLKRFDSRVLFIIHLFNRMVGIYYLWHIYLYSYDTFHLFNLTSSLEFMFVMIAFGSLSALGGMNVILVGCAILWFLETVGQSFLFSTAYPNMFRNTSIFTFSPDPCYSQYGLNYFLIILCQILSVQPAYTLFQAANNTRQANIAMFVGVLLLTMKTVLYTCTANGLLDYANKHELHFRDSIHGQYNLLFEQPQLFRLRRQKHQKAERIHSASSISFPHFFTLFSVFGCNTIAYYLLQTQTLAMHTYLHILPNWLRSGLISDGRELHMTFSCLYLFCAYMTVVFFVYPHHIIPPKLLHAIDYHLFKPFLSSMMYMPVISFVLLGPLCPDFWSIPAIIVSFSTFISAAIFVSQNNPDFDSCVDRWLPTLLFVPAFLISLLLSWILRAPRFLPNSLLFKHHMSLRRRPEKTRSLSILTDGPIIRPTRSSFRIGGPS</sequence>
<keyword evidence="1" id="KW-0812">Transmembrane</keyword>
<keyword evidence="3" id="KW-1185">Reference proteome</keyword>
<feature type="transmembrane region" description="Helical" evidence="1">
    <location>
        <begin position="7"/>
        <end position="30"/>
    </location>
</feature>
<protein>
    <recommendedName>
        <fullName evidence="4">Transmembrane protein</fullName>
    </recommendedName>
</protein>
<keyword evidence="1" id="KW-1133">Transmembrane helix</keyword>
<evidence type="ECO:0008006" key="4">
    <source>
        <dbReference type="Google" id="ProtNLM"/>
    </source>
</evidence>
<feature type="transmembrane region" description="Helical" evidence="1">
    <location>
        <begin position="447"/>
        <end position="466"/>
    </location>
</feature>
<reference evidence="2" key="1">
    <citation type="submission" date="2019-05" db="EMBL/GenBank/DDBJ databases">
        <title>Annotation for the trematode Paragonimus heterotremus.</title>
        <authorList>
            <person name="Choi Y.-J."/>
        </authorList>
    </citation>
    <scope>NUCLEOTIDE SEQUENCE</scope>
    <source>
        <strain evidence="2">LC</strain>
    </source>
</reference>